<sequence length="55" mass="6377">MCPNRSLPSRRGRGWFCRKPAGWLIVIHSLSTIIQSFNHSIIQSFNHSIIQSFNH</sequence>
<protein>
    <submittedName>
        <fullName evidence="2">Sulfur carrier protein adenylyltransferase ThiF</fullName>
    </submittedName>
</protein>
<keyword evidence="1" id="KW-0472">Membrane</keyword>
<proteinExistence type="predicted"/>
<evidence type="ECO:0000313" key="2">
    <source>
        <dbReference type="EMBL" id="CAA9297040.1"/>
    </source>
</evidence>
<keyword evidence="1" id="KW-0812">Transmembrane</keyword>
<reference evidence="2" key="1">
    <citation type="submission" date="2020-02" db="EMBL/GenBank/DDBJ databases">
        <authorList>
            <person name="Meier V. D."/>
        </authorList>
    </citation>
    <scope>NUCLEOTIDE SEQUENCE</scope>
    <source>
        <strain evidence="2">AVDCRST_MAG56</strain>
    </source>
</reference>
<dbReference type="GO" id="GO:0016779">
    <property type="term" value="F:nucleotidyltransferase activity"/>
    <property type="evidence" value="ECO:0007669"/>
    <property type="project" value="UniProtKB-KW"/>
</dbReference>
<dbReference type="AlphaFoldDB" id="A0A6J4K641"/>
<feature type="transmembrane region" description="Helical" evidence="1">
    <location>
        <begin position="21"/>
        <end position="42"/>
    </location>
</feature>
<keyword evidence="2" id="KW-0808">Transferase</keyword>
<accession>A0A6J4K641</accession>
<keyword evidence="1" id="KW-1133">Transmembrane helix</keyword>
<dbReference type="EMBL" id="CADCTQ010000423">
    <property type="protein sequence ID" value="CAA9297040.1"/>
    <property type="molecule type" value="Genomic_DNA"/>
</dbReference>
<keyword evidence="2" id="KW-0548">Nucleotidyltransferase</keyword>
<name>A0A6J4K641_9SPHI</name>
<gene>
    <name evidence="2" type="ORF">AVDCRST_MAG56-5112</name>
</gene>
<organism evidence="2">
    <name type="scientific">uncultured Cytophagales bacterium</name>
    <dbReference type="NCBI Taxonomy" id="158755"/>
    <lineage>
        <taxon>Bacteria</taxon>
        <taxon>Pseudomonadati</taxon>
        <taxon>Bacteroidota</taxon>
        <taxon>Sphingobacteriia</taxon>
        <taxon>Sphingobacteriales</taxon>
        <taxon>environmental samples</taxon>
    </lineage>
</organism>
<evidence type="ECO:0000256" key="1">
    <source>
        <dbReference type="SAM" id="Phobius"/>
    </source>
</evidence>